<sequence length="81" mass="9044">MCVGACTRAHVILFPLEVGGDFLMLFIVICVCLCGFSGHSTIQVILVFKCVRARSKCPHFASRRPFSKSKNIHLKVFSHFS</sequence>
<organism evidence="2 3">
    <name type="scientific">Takifugu rubripes</name>
    <name type="common">Japanese pufferfish</name>
    <name type="synonym">Fugu rubripes</name>
    <dbReference type="NCBI Taxonomy" id="31033"/>
    <lineage>
        <taxon>Eukaryota</taxon>
        <taxon>Metazoa</taxon>
        <taxon>Chordata</taxon>
        <taxon>Craniata</taxon>
        <taxon>Vertebrata</taxon>
        <taxon>Euteleostomi</taxon>
        <taxon>Actinopterygii</taxon>
        <taxon>Neopterygii</taxon>
        <taxon>Teleostei</taxon>
        <taxon>Neoteleostei</taxon>
        <taxon>Acanthomorphata</taxon>
        <taxon>Eupercaria</taxon>
        <taxon>Tetraodontiformes</taxon>
        <taxon>Tetradontoidea</taxon>
        <taxon>Tetraodontidae</taxon>
        <taxon>Takifugu</taxon>
    </lineage>
</organism>
<protein>
    <submittedName>
        <fullName evidence="2">Uncharacterized protein</fullName>
    </submittedName>
</protein>
<keyword evidence="1" id="KW-1133">Transmembrane helix</keyword>
<feature type="transmembrane region" description="Helical" evidence="1">
    <location>
        <begin position="22"/>
        <end position="48"/>
    </location>
</feature>
<evidence type="ECO:0000313" key="2">
    <source>
        <dbReference type="Ensembl" id="ENSTRUP00000049332.2"/>
    </source>
</evidence>
<name>A0A3B5K1J7_TAKRU</name>
<keyword evidence="1" id="KW-0812">Transmembrane</keyword>
<proteinExistence type="predicted"/>
<dbReference type="Ensembl" id="ENSTRUT00000050416.2">
    <property type="protein sequence ID" value="ENSTRUP00000049332.2"/>
    <property type="gene ID" value="ENSTRUG00000020292.2"/>
</dbReference>
<dbReference type="AlphaFoldDB" id="A0A3B5K1J7"/>
<reference evidence="2 3" key="1">
    <citation type="journal article" date="2011" name="Genome Biol. Evol.">
        <title>Integration of the genetic map and genome assembly of fugu facilitates insights into distinct features of genome evolution in teleosts and mammals.</title>
        <authorList>
            <person name="Kai W."/>
            <person name="Kikuchi K."/>
            <person name="Tohari S."/>
            <person name="Chew A.K."/>
            <person name="Tay A."/>
            <person name="Fujiwara A."/>
            <person name="Hosoya S."/>
            <person name="Suetake H."/>
            <person name="Naruse K."/>
            <person name="Brenner S."/>
            <person name="Suzuki Y."/>
            <person name="Venkatesh B."/>
        </authorList>
    </citation>
    <scope>NUCLEOTIDE SEQUENCE [LARGE SCALE GENOMIC DNA]</scope>
</reference>
<accession>A0A3B5K1J7</accession>
<keyword evidence="3" id="KW-1185">Reference proteome</keyword>
<evidence type="ECO:0000256" key="1">
    <source>
        <dbReference type="SAM" id="Phobius"/>
    </source>
</evidence>
<dbReference type="Proteomes" id="UP000005226">
    <property type="component" value="Chromosome 18"/>
</dbReference>
<reference evidence="2" key="3">
    <citation type="submission" date="2025-09" db="UniProtKB">
        <authorList>
            <consortium name="Ensembl"/>
        </authorList>
    </citation>
    <scope>IDENTIFICATION</scope>
</reference>
<dbReference type="InParanoid" id="A0A3B5K1J7"/>
<evidence type="ECO:0000313" key="3">
    <source>
        <dbReference type="Proteomes" id="UP000005226"/>
    </source>
</evidence>
<keyword evidence="1" id="KW-0472">Membrane</keyword>
<reference evidence="2" key="2">
    <citation type="submission" date="2025-08" db="UniProtKB">
        <authorList>
            <consortium name="Ensembl"/>
        </authorList>
    </citation>
    <scope>IDENTIFICATION</scope>
</reference>